<dbReference type="GO" id="GO:0001682">
    <property type="term" value="P:tRNA 5'-leader removal"/>
    <property type="evidence" value="ECO:0007669"/>
    <property type="project" value="InterPro"/>
</dbReference>
<dbReference type="GO" id="GO:0000172">
    <property type="term" value="C:ribonuclease MRP complex"/>
    <property type="evidence" value="ECO:0007669"/>
    <property type="project" value="InterPro"/>
</dbReference>
<reference evidence="5" key="1">
    <citation type="journal article" date="2020" name="Stud. Mycol.">
        <title>101 Dothideomycetes genomes: a test case for predicting lifestyles and emergence of pathogens.</title>
        <authorList>
            <person name="Haridas S."/>
            <person name="Albert R."/>
            <person name="Binder M."/>
            <person name="Bloem J."/>
            <person name="Labutti K."/>
            <person name="Salamov A."/>
            <person name="Andreopoulos B."/>
            <person name="Baker S."/>
            <person name="Barry K."/>
            <person name="Bills G."/>
            <person name="Bluhm B."/>
            <person name="Cannon C."/>
            <person name="Castanera R."/>
            <person name="Culley D."/>
            <person name="Daum C."/>
            <person name="Ezra D."/>
            <person name="Gonzalez J."/>
            <person name="Henrissat B."/>
            <person name="Kuo A."/>
            <person name="Liang C."/>
            <person name="Lipzen A."/>
            <person name="Lutzoni F."/>
            <person name="Magnuson J."/>
            <person name="Mondo S."/>
            <person name="Nolan M."/>
            <person name="Ohm R."/>
            <person name="Pangilinan J."/>
            <person name="Park H.-J."/>
            <person name="Ramirez L."/>
            <person name="Alfaro M."/>
            <person name="Sun H."/>
            <person name="Tritt A."/>
            <person name="Yoshinaga Y."/>
            <person name="Zwiers L.-H."/>
            <person name="Turgeon B."/>
            <person name="Goodwin S."/>
            <person name="Spatafora J."/>
            <person name="Crous P."/>
            <person name="Grigoriev I."/>
        </authorList>
    </citation>
    <scope>NUCLEOTIDE SEQUENCE</scope>
    <source>
        <strain evidence="5">CBS 115976</strain>
    </source>
</reference>
<dbReference type="GO" id="GO:0000294">
    <property type="term" value="P:nuclear-transcribed mRNA catabolic process, RNase MRP-dependent"/>
    <property type="evidence" value="ECO:0007669"/>
    <property type="project" value="TreeGrafter"/>
</dbReference>
<keyword evidence="6" id="KW-1185">Reference proteome</keyword>
<evidence type="ECO:0000256" key="4">
    <source>
        <dbReference type="SAM" id="MobiDB-lite"/>
    </source>
</evidence>
<feature type="compositionally biased region" description="Acidic residues" evidence="4">
    <location>
        <begin position="155"/>
        <end position="175"/>
    </location>
</feature>
<dbReference type="PANTHER" id="PTHR28256">
    <property type="entry name" value="RIBONUCLEASES P/MRP PROTEIN SUBUNIT POP7"/>
    <property type="match status" value="1"/>
</dbReference>
<comment type="subcellular location">
    <subcellularLocation>
        <location evidence="1">Nucleus</location>
    </subcellularLocation>
</comment>
<dbReference type="GO" id="GO:0034965">
    <property type="term" value="P:intronic box C/D snoRNA processing"/>
    <property type="evidence" value="ECO:0007669"/>
    <property type="project" value="TreeGrafter"/>
</dbReference>
<evidence type="ECO:0000256" key="2">
    <source>
        <dbReference type="ARBA" id="ARBA00022694"/>
    </source>
</evidence>
<dbReference type="GO" id="GO:0004526">
    <property type="term" value="F:ribonuclease P activity"/>
    <property type="evidence" value="ECO:0007669"/>
    <property type="project" value="TreeGrafter"/>
</dbReference>
<dbReference type="OrthoDB" id="5416589at2759"/>
<accession>A0A6A6UWQ1</accession>
<dbReference type="InterPro" id="IPR020241">
    <property type="entry name" value="RNase_P/MRP_Pop7_fungi"/>
</dbReference>
<dbReference type="Gene3D" id="3.30.110.20">
    <property type="entry name" value="Alba-like domain"/>
    <property type="match status" value="1"/>
</dbReference>
<protein>
    <submittedName>
        <fullName evidence="5">Uncharacterized protein</fullName>
    </submittedName>
</protein>
<feature type="region of interest" description="Disordered" evidence="4">
    <location>
        <begin position="1"/>
        <end position="29"/>
    </location>
</feature>
<dbReference type="InterPro" id="IPR036882">
    <property type="entry name" value="Alba-like_dom_sf"/>
</dbReference>
<feature type="region of interest" description="Disordered" evidence="4">
    <location>
        <begin position="75"/>
        <end position="97"/>
    </location>
</feature>
<evidence type="ECO:0000313" key="6">
    <source>
        <dbReference type="Proteomes" id="UP000799302"/>
    </source>
</evidence>
<organism evidence="5 6">
    <name type="scientific">Microthyrium microscopicum</name>
    <dbReference type="NCBI Taxonomy" id="703497"/>
    <lineage>
        <taxon>Eukaryota</taxon>
        <taxon>Fungi</taxon>
        <taxon>Dikarya</taxon>
        <taxon>Ascomycota</taxon>
        <taxon>Pezizomycotina</taxon>
        <taxon>Dothideomycetes</taxon>
        <taxon>Dothideomycetes incertae sedis</taxon>
        <taxon>Microthyriales</taxon>
        <taxon>Microthyriaceae</taxon>
        <taxon>Microthyrium</taxon>
    </lineage>
</organism>
<dbReference type="Pfam" id="PF12328">
    <property type="entry name" value="Rpp20"/>
    <property type="match status" value="1"/>
</dbReference>
<dbReference type="AlphaFoldDB" id="A0A6A6UWQ1"/>
<dbReference type="Proteomes" id="UP000799302">
    <property type="component" value="Unassembled WGS sequence"/>
</dbReference>
<sequence>MASKDSRSSKKRKHNKLPPLPSGAKVQKRPLFRAAIPSPYAGASNPKVVYIRQSTPFMSAVNRVRKLLKQVDNRAMQSASNKGRQGPRNRQLATAGAGLDAAKKEIVTVIGSGRCIEQVVNLASWFIQHQSAEGVNVKMKTLSLTAIDDIEYEEMNEQSPDQDVDGDSQEADDSTELPSTRLRKLSALEVQISLR</sequence>
<dbReference type="InterPro" id="IPR014612">
    <property type="entry name" value="Pop7/Rpp20"/>
</dbReference>
<feature type="region of interest" description="Disordered" evidence="4">
    <location>
        <begin position="155"/>
        <end position="180"/>
    </location>
</feature>
<evidence type="ECO:0000256" key="1">
    <source>
        <dbReference type="ARBA" id="ARBA00004123"/>
    </source>
</evidence>
<dbReference type="GO" id="GO:0005655">
    <property type="term" value="C:nucleolar ribonuclease P complex"/>
    <property type="evidence" value="ECO:0007669"/>
    <property type="project" value="InterPro"/>
</dbReference>
<dbReference type="GO" id="GO:0000171">
    <property type="term" value="F:ribonuclease MRP activity"/>
    <property type="evidence" value="ECO:0007669"/>
    <property type="project" value="TreeGrafter"/>
</dbReference>
<dbReference type="EMBL" id="MU004230">
    <property type="protein sequence ID" value="KAF2675498.1"/>
    <property type="molecule type" value="Genomic_DNA"/>
</dbReference>
<evidence type="ECO:0000313" key="5">
    <source>
        <dbReference type="EMBL" id="KAF2675498.1"/>
    </source>
</evidence>
<evidence type="ECO:0000256" key="3">
    <source>
        <dbReference type="ARBA" id="ARBA00023242"/>
    </source>
</evidence>
<gene>
    <name evidence="5" type="ORF">BT63DRAFT_409579</name>
</gene>
<dbReference type="GO" id="GO:0003723">
    <property type="term" value="F:RNA binding"/>
    <property type="evidence" value="ECO:0007669"/>
    <property type="project" value="TreeGrafter"/>
</dbReference>
<dbReference type="PANTHER" id="PTHR28256:SF1">
    <property type="entry name" value="RIBONUCLEASES P_MRP PROTEIN SUBUNIT POP7"/>
    <property type="match status" value="1"/>
</dbReference>
<keyword evidence="3" id="KW-0539">Nucleus</keyword>
<proteinExistence type="predicted"/>
<dbReference type="GO" id="GO:0006364">
    <property type="term" value="P:rRNA processing"/>
    <property type="evidence" value="ECO:0007669"/>
    <property type="project" value="TreeGrafter"/>
</dbReference>
<keyword evidence="2" id="KW-0819">tRNA processing</keyword>
<name>A0A6A6UWQ1_9PEZI</name>